<reference evidence="2 3" key="1">
    <citation type="journal article" date="2018" name="Sci. Adv.">
        <title>Multi-heme cytochromes provide a pathway for survival in energy-limited environments.</title>
        <authorList>
            <person name="Deng X."/>
            <person name="Dohmae N."/>
            <person name="Nealson K.H."/>
            <person name="Hashimoto K."/>
            <person name="Okamoto A."/>
        </authorList>
    </citation>
    <scope>NUCLEOTIDE SEQUENCE [LARGE SCALE GENOMIC DNA]</scope>
    <source>
        <strain evidence="2 3">IS5</strain>
    </source>
</reference>
<organism evidence="2 3">
    <name type="scientific">Desulfovibrio ferrophilus</name>
    <dbReference type="NCBI Taxonomy" id="241368"/>
    <lineage>
        <taxon>Bacteria</taxon>
        <taxon>Pseudomonadati</taxon>
        <taxon>Thermodesulfobacteriota</taxon>
        <taxon>Desulfovibrionia</taxon>
        <taxon>Desulfovibrionales</taxon>
        <taxon>Desulfovibrionaceae</taxon>
        <taxon>Desulfovibrio</taxon>
    </lineage>
</organism>
<keyword evidence="3" id="KW-1185">Reference proteome</keyword>
<dbReference type="Proteomes" id="UP000269883">
    <property type="component" value="Chromosome"/>
</dbReference>
<dbReference type="OrthoDB" id="5453901at2"/>
<protein>
    <submittedName>
        <fullName evidence="2">Uncharacterized protein</fullName>
    </submittedName>
</protein>
<accession>A0A2Z6AUC7</accession>
<dbReference type="EMBL" id="AP017378">
    <property type="protein sequence ID" value="BBD06834.1"/>
    <property type="molecule type" value="Genomic_DNA"/>
</dbReference>
<keyword evidence="1" id="KW-0732">Signal</keyword>
<dbReference type="KEGG" id="dfl:DFE_0108"/>
<name>A0A2Z6AUC7_9BACT</name>
<evidence type="ECO:0000313" key="3">
    <source>
        <dbReference type="Proteomes" id="UP000269883"/>
    </source>
</evidence>
<feature type="chain" id="PRO_5016347037" evidence="1">
    <location>
        <begin position="29"/>
        <end position="161"/>
    </location>
</feature>
<evidence type="ECO:0000313" key="2">
    <source>
        <dbReference type="EMBL" id="BBD06834.1"/>
    </source>
</evidence>
<dbReference type="RefSeq" id="WP_126375638.1">
    <property type="nucleotide sequence ID" value="NZ_AP017378.1"/>
</dbReference>
<gene>
    <name evidence="2" type="ORF">DFE_0108</name>
</gene>
<proteinExistence type="predicted"/>
<evidence type="ECO:0000256" key="1">
    <source>
        <dbReference type="SAM" id="SignalP"/>
    </source>
</evidence>
<dbReference type="AlphaFoldDB" id="A0A2Z6AUC7"/>
<sequence length="161" mass="17011">MRRLAAIHSSALLVALATMILIAGLAMAQDLPTGKTIPNTPSEMKTGATPVAVIHDNVDQLGARLAYQLKETFNASSLFTLTSKDEAKIKLIVATKPEFPSRPQVGSVYSVVWIFSASENVLTHYLASEAGTVDAATVAAAAEALAGRTTAVADQYAYLFE</sequence>
<feature type="signal peptide" evidence="1">
    <location>
        <begin position="1"/>
        <end position="28"/>
    </location>
</feature>